<dbReference type="OrthoDB" id="9814707at2"/>
<reference evidence="1 2" key="1">
    <citation type="submission" date="2019-06" db="EMBL/GenBank/DDBJ databases">
        <title>Saccharibacillus brassicae sp. nov., an endophytic bacterium isolated from Chinese cabbage seeds (Brassica pekinensis).</title>
        <authorList>
            <person name="Jiang L."/>
            <person name="Lee J."/>
            <person name="Kim S.W."/>
        </authorList>
    </citation>
    <scope>NUCLEOTIDE SEQUENCE [LARGE SCALE GENOMIC DNA]</scope>
    <source>
        <strain evidence="2">KCTC 43072 / ATSA2</strain>
    </source>
</reference>
<sequence>MEYIPAQIDRLKTMTEPERLETSEGVLKLHTRADTDFWLKTHYGFERYNGHVLYDEIVGDFVAVTELTMDPRYTFDQSGLFVEVDRDNWLKTSVEYIPGAPSHLGAVVTRGGYSDWSTRNADADLFERRLQFKVTREGEDFLIHAREADGEWEQLRIAHLDCPEGAALKVGLYSASPGTEGGFETSFHRFEIRKHERAADSAS</sequence>
<dbReference type="AlphaFoldDB" id="A0A4Y6UVW0"/>
<dbReference type="Pfam" id="PF07081">
    <property type="entry name" value="DUF1349"/>
    <property type="match status" value="1"/>
</dbReference>
<evidence type="ECO:0000313" key="1">
    <source>
        <dbReference type="EMBL" id="QDH21882.1"/>
    </source>
</evidence>
<gene>
    <name evidence="1" type="ORF">FFV09_14135</name>
</gene>
<dbReference type="EMBL" id="CP041217">
    <property type="protein sequence ID" value="QDH21882.1"/>
    <property type="molecule type" value="Genomic_DNA"/>
</dbReference>
<organism evidence="1 2">
    <name type="scientific">Saccharibacillus brassicae</name>
    <dbReference type="NCBI Taxonomy" id="2583377"/>
    <lineage>
        <taxon>Bacteria</taxon>
        <taxon>Bacillati</taxon>
        <taxon>Bacillota</taxon>
        <taxon>Bacilli</taxon>
        <taxon>Bacillales</taxon>
        <taxon>Paenibacillaceae</taxon>
        <taxon>Saccharibacillus</taxon>
    </lineage>
</organism>
<dbReference type="PANTHER" id="PTHR35332">
    <property type="entry name" value="REGULATION OF ENOLASE PROTEIN 1"/>
    <property type="match status" value="1"/>
</dbReference>
<dbReference type="InterPro" id="IPR015987">
    <property type="entry name" value="UCP022704"/>
</dbReference>
<dbReference type="SUPFAM" id="SSF49899">
    <property type="entry name" value="Concanavalin A-like lectins/glucanases"/>
    <property type="match status" value="1"/>
</dbReference>
<protein>
    <submittedName>
        <fullName evidence="1">DUF1349 domain-containing protein</fullName>
    </submittedName>
</protein>
<dbReference type="PIRSF" id="PIRSF022704">
    <property type="entry name" value="UCP022704"/>
    <property type="match status" value="1"/>
</dbReference>
<accession>A0A4Y6UVW0</accession>
<dbReference type="RefSeq" id="WP_141448426.1">
    <property type="nucleotide sequence ID" value="NZ_CP041217.1"/>
</dbReference>
<dbReference type="InterPro" id="IPR013320">
    <property type="entry name" value="ConA-like_dom_sf"/>
</dbReference>
<dbReference type="Proteomes" id="UP000316968">
    <property type="component" value="Chromosome"/>
</dbReference>
<dbReference type="InterPro" id="IPR009784">
    <property type="entry name" value="DUF1349"/>
</dbReference>
<dbReference type="Gene3D" id="2.60.120.200">
    <property type="match status" value="1"/>
</dbReference>
<dbReference type="KEGG" id="saca:FFV09_14135"/>
<proteinExistence type="predicted"/>
<keyword evidence="2" id="KW-1185">Reference proteome</keyword>
<name>A0A4Y6UVW0_SACBS</name>
<evidence type="ECO:0000313" key="2">
    <source>
        <dbReference type="Proteomes" id="UP000316968"/>
    </source>
</evidence>
<dbReference type="PANTHER" id="PTHR35332:SF2">
    <property type="entry name" value="REGULATION OF ENOLASE PROTEIN 1"/>
    <property type="match status" value="1"/>
</dbReference>